<evidence type="ECO:0000313" key="2">
    <source>
        <dbReference type="Proteomes" id="UP001341281"/>
    </source>
</evidence>
<gene>
    <name evidence="1" type="ORF">U9M48_036735</name>
</gene>
<evidence type="ECO:0000313" key="1">
    <source>
        <dbReference type="EMBL" id="WVZ90433.1"/>
    </source>
</evidence>
<organism evidence="1 2">
    <name type="scientific">Paspalum notatum var. saurae</name>
    <dbReference type="NCBI Taxonomy" id="547442"/>
    <lineage>
        <taxon>Eukaryota</taxon>
        <taxon>Viridiplantae</taxon>
        <taxon>Streptophyta</taxon>
        <taxon>Embryophyta</taxon>
        <taxon>Tracheophyta</taxon>
        <taxon>Spermatophyta</taxon>
        <taxon>Magnoliopsida</taxon>
        <taxon>Liliopsida</taxon>
        <taxon>Poales</taxon>
        <taxon>Poaceae</taxon>
        <taxon>PACMAD clade</taxon>
        <taxon>Panicoideae</taxon>
        <taxon>Andropogonodae</taxon>
        <taxon>Paspaleae</taxon>
        <taxon>Paspalinae</taxon>
        <taxon>Paspalum</taxon>
    </lineage>
</organism>
<dbReference type="EMBL" id="CP144752">
    <property type="protein sequence ID" value="WVZ90433.1"/>
    <property type="molecule type" value="Genomic_DNA"/>
</dbReference>
<reference evidence="1 2" key="1">
    <citation type="submission" date="2024-02" db="EMBL/GenBank/DDBJ databases">
        <title>High-quality chromosome-scale genome assembly of Pensacola bahiagrass (Paspalum notatum Flugge var. saurae).</title>
        <authorList>
            <person name="Vega J.M."/>
            <person name="Podio M."/>
            <person name="Orjuela J."/>
            <person name="Siena L.A."/>
            <person name="Pessino S.C."/>
            <person name="Combes M.C."/>
            <person name="Mariac C."/>
            <person name="Albertini E."/>
            <person name="Pupilli F."/>
            <person name="Ortiz J.P.A."/>
            <person name="Leblanc O."/>
        </authorList>
    </citation>
    <scope>NUCLEOTIDE SEQUENCE [LARGE SCALE GENOMIC DNA]</scope>
    <source>
        <strain evidence="1">R1</strain>
        <tissue evidence="1">Leaf</tissue>
    </source>
</reference>
<dbReference type="AlphaFoldDB" id="A0AAQ3X998"/>
<protein>
    <submittedName>
        <fullName evidence="1">Uncharacterized protein</fullName>
    </submittedName>
</protein>
<name>A0AAQ3X998_PASNO</name>
<sequence>MAMHVRRAAGDDLATAIDSAWLPESHRRLPCGRRRASTFAVLDALPEKPTSAVPSNLAELCDFVINLDTFPGEIISN</sequence>
<dbReference type="Proteomes" id="UP001341281">
    <property type="component" value="Chromosome 08"/>
</dbReference>
<keyword evidence="2" id="KW-1185">Reference proteome</keyword>
<proteinExistence type="predicted"/>
<accession>A0AAQ3X998</accession>